<dbReference type="InterPro" id="IPR028098">
    <property type="entry name" value="Glyco_trans_4-like_N"/>
</dbReference>
<organism evidence="5 6">
    <name type="scientific">Amycolatopsis acidicola</name>
    <dbReference type="NCBI Taxonomy" id="2596893"/>
    <lineage>
        <taxon>Bacteria</taxon>
        <taxon>Bacillati</taxon>
        <taxon>Actinomycetota</taxon>
        <taxon>Actinomycetes</taxon>
        <taxon>Pseudonocardiales</taxon>
        <taxon>Pseudonocardiaceae</taxon>
        <taxon>Amycolatopsis</taxon>
    </lineage>
</organism>
<gene>
    <name evidence="5" type="ORF">FPZ12_042700</name>
</gene>
<evidence type="ECO:0000256" key="1">
    <source>
        <dbReference type="ARBA" id="ARBA00022676"/>
    </source>
</evidence>
<keyword evidence="6" id="KW-1185">Reference proteome</keyword>
<evidence type="ECO:0000313" key="5">
    <source>
        <dbReference type="EMBL" id="KAA9149719.1"/>
    </source>
</evidence>
<evidence type="ECO:0000259" key="4">
    <source>
        <dbReference type="Pfam" id="PF13439"/>
    </source>
</evidence>
<name>A0A5N0UL33_9PSEU</name>
<evidence type="ECO:0000313" key="6">
    <source>
        <dbReference type="Proteomes" id="UP000319769"/>
    </source>
</evidence>
<comment type="caution">
    <text evidence="5">The sequence shown here is derived from an EMBL/GenBank/DDBJ whole genome shotgun (WGS) entry which is preliminary data.</text>
</comment>
<keyword evidence="2" id="KW-0808">Transferase</keyword>
<dbReference type="Proteomes" id="UP000319769">
    <property type="component" value="Unassembled WGS sequence"/>
</dbReference>
<dbReference type="GO" id="GO:0016757">
    <property type="term" value="F:glycosyltransferase activity"/>
    <property type="evidence" value="ECO:0007669"/>
    <property type="project" value="UniProtKB-KW"/>
</dbReference>
<dbReference type="CDD" id="cd03801">
    <property type="entry name" value="GT4_PimA-like"/>
    <property type="match status" value="1"/>
</dbReference>
<sequence>MTNTVDQKTVDRILGGPGRSPRPAARTRARVAAPPRHLVLVAGRDLAHPRAGGSELLVDRLATGMADRGHSVTLLCGGPAARRTYRVVRSGGSLSQFALAPWVYRREIARCDVLVEVCNGLPYLVPLWFRGPAVCLVNHVHTALWPLRYPPPLSTIGRFTERVLLPRVHERNLFLTVSGSSAAALAGIGVAPDRIRLLRNGVEPPGPPAARSPSPLFLVLGRLADYKRVDLVLRMWERVRPVTGGELVIAGDGPAAGQLEHLAGEGVRFTGHVSEERKHRLLSAAWLLLHPALLEGWGLVVAEAGARATPTVGFDVPGLRDSVRDGRTGVLARTESEFASAWAALALNHRRREALGDAARALAARLRWTAAVDRFESVVEEAITRHGRTPG</sequence>
<dbReference type="PANTHER" id="PTHR45947">
    <property type="entry name" value="SULFOQUINOVOSYL TRANSFERASE SQD2"/>
    <property type="match status" value="1"/>
</dbReference>
<feature type="region of interest" description="Disordered" evidence="3">
    <location>
        <begin position="1"/>
        <end position="30"/>
    </location>
</feature>
<dbReference type="AlphaFoldDB" id="A0A5N0UL33"/>
<dbReference type="Pfam" id="PF13692">
    <property type="entry name" value="Glyco_trans_1_4"/>
    <property type="match status" value="1"/>
</dbReference>
<proteinExistence type="predicted"/>
<evidence type="ECO:0000256" key="3">
    <source>
        <dbReference type="SAM" id="MobiDB-lite"/>
    </source>
</evidence>
<dbReference type="PANTHER" id="PTHR45947:SF3">
    <property type="entry name" value="SULFOQUINOVOSYL TRANSFERASE SQD2"/>
    <property type="match status" value="1"/>
</dbReference>
<dbReference type="EMBL" id="VMNW02000134">
    <property type="protein sequence ID" value="KAA9149719.1"/>
    <property type="molecule type" value="Genomic_DNA"/>
</dbReference>
<dbReference type="InterPro" id="IPR050194">
    <property type="entry name" value="Glycosyltransferase_grp1"/>
</dbReference>
<dbReference type="Gene3D" id="3.40.50.2000">
    <property type="entry name" value="Glycogen Phosphorylase B"/>
    <property type="match status" value="2"/>
</dbReference>
<accession>A0A5N0UL33</accession>
<dbReference type="Pfam" id="PF13439">
    <property type="entry name" value="Glyco_transf_4"/>
    <property type="match status" value="1"/>
</dbReference>
<feature type="compositionally biased region" description="Low complexity" evidence="3">
    <location>
        <begin position="19"/>
        <end position="30"/>
    </location>
</feature>
<keyword evidence="1" id="KW-0328">Glycosyltransferase</keyword>
<evidence type="ECO:0000256" key="2">
    <source>
        <dbReference type="ARBA" id="ARBA00022679"/>
    </source>
</evidence>
<dbReference type="GO" id="GO:1901137">
    <property type="term" value="P:carbohydrate derivative biosynthetic process"/>
    <property type="evidence" value="ECO:0007669"/>
    <property type="project" value="UniProtKB-ARBA"/>
</dbReference>
<protein>
    <submittedName>
        <fullName evidence="5">Glycosyltransferase family 4 protein</fullName>
    </submittedName>
</protein>
<reference evidence="5" key="1">
    <citation type="submission" date="2019-09" db="EMBL/GenBank/DDBJ databases">
        <authorList>
            <person name="Teo W.F.A."/>
            <person name="Duangmal K."/>
        </authorList>
    </citation>
    <scope>NUCLEOTIDE SEQUENCE [LARGE SCALE GENOMIC DNA]</scope>
    <source>
        <strain evidence="5">K81G1</strain>
    </source>
</reference>
<dbReference type="OrthoDB" id="9806887at2"/>
<feature type="domain" description="Glycosyltransferase subfamily 4-like N-terminal" evidence="4">
    <location>
        <begin position="52"/>
        <end position="203"/>
    </location>
</feature>
<dbReference type="SUPFAM" id="SSF53756">
    <property type="entry name" value="UDP-Glycosyltransferase/glycogen phosphorylase"/>
    <property type="match status" value="1"/>
</dbReference>